<dbReference type="InterPro" id="IPR012953">
    <property type="entry name" value="BOP1_N_dom"/>
</dbReference>
<dbReference type="SMART" id="SM00320">
    <property type="entry name" value="WD40"/>
    <property type="match status" value="5"/>
</dbReference>
<dbReference type="SMART" id="SM01035">
    <property type="entry name" value="BOP1NT"/>
    <property type="match status" value="1"/>
</dbReference>
<dbReference type="EMBL" id="BDEQ01000001">
    <property type="protein sequence ID" value="GAT96019.1"/>
    <property type="molecule type" value="Genomic_DNA"/>
</dbReference>
<organism evidence="9 10">
    <name type="scientific">Entamoeba histolytica</name>
    <dbReference type="NCBI Taxonomy" id="5759"/>
    <lineage>
        <taxon>Eukaryota</taxon>
        <taxon>Amoebozoa</taxon>
        <taxon>Evosea</taxon>
        <taxon>Archamoebae</taxon>
        <taxon>Mastigamoebida</taxon>
        <taxon>Entamoebidae</taxon>
        <taxon>Entamoeba</taxon>
    </lineage>
</organism>
<comment type="similarity">
    <text evidence="6">Belongs to the WD repeat BOP1/ERB1 family.</text>
</comment>
<dbReference type="Gene3D" id="2.130.10.10">
    <property type="entry name" value="YVTN repeat-like/Quinoprotein amine dehydrogenase"/>
    <property type="match status" value="1"/>
</dbReference>
<dbReference type="Pfam" id="PF00400">
    <property type="entry name" value="WD40"/>
    <property type="match status" value="3"/>
</dbReference>
<sequence length="605" mass="68378">MSVRDIYDNENDDVNTSDEESIDTLGNIPLEWYNELEHQGYDHSGKPLPKPTKGRLDSIDQFLAMTDDPNYYKTVYDEYGNATVLNADDIRLVNAIISNKSDAQLEKDFPAVSYAYDDWMIPLNDYTPPKQRFIPSQKEHIRIKKLAAKLRKQFITLPQNVTKKARVKDIWGAGVHKKKYHLPLPPVKLPGNSASYHPAPEYKNENNTNYDRLMDIPQYSNLLNDVYSRCLQLYVAPRRLVKVPEHRDPLKELILPPLEELRPFPSNRNGVVKVKEVMRCIVVDPSGEYVASGGDDGSILITEALTGMEVKQINFPEAIRDIQWGKDDVLFIAVGEFVYGMKLDIRDVDSDYSIYELESVKVEVFENKTSFITPNEELKKEGIILAIHHPHLVKKLSLHHKGSYLACVFGTSSNSYCVIHHLPTKRSQNPAKNLKGFIQSCVFHPLKPMIAIATLSKIVIIDLQKGVTQKRLNVPSKSITDIVFHPCGDHLIACSFDKKCIWYDLQAGLDPFKVLRLHTAAVRAVDVHKILPLFATIGDDAEIQIMHGAASSDVTVDPILIPIVKLGGHEKKGQLGGTDIAFHPFLPWIYSTGADGTIQWYSDWF</sequence>
<feature type="region of interest" description="Disordered" evidence="7">
    <location>
        <begin position="1"/>
        <end position="21"/>
    </location>
</feature>
<evidence type="ECO:0000313" key="9">
    <source>
        <dbReference type="EMBL" id="GAT96019.1"/>
    </source>
</evidence>
<dbReference type="GO" id="GO:0070545">
    <property type="term" value="C:PeBoW complex"/>
    <property type="evidence" value="ECO:0007669"/>
    <property type="project" value="TreeGrafter"/>
</dbReference>
<keyword evidence="3" id="KW-0853">WD repeat</keyword>
<feature type="domain" description="BOP1 N-terminal" evidence="8">
    <location>
        <begin position="33"/>
        <end position="265"/>
    </location>
</feature>
<evidence type="ECO:0000256" key="4">
    <source>
        <dbReference type="ARBA" id="ARBA00022737"/>
    </source>
</evidence>
<evidence type="ECO:0000313" key="10">
    <source>
        <dbReference type="Proteomes" id="UP000078387"/>
    </source>
</evidence>
<dbReference type="InterPro" id="IPR001680">
    <property type="entry name" value="WD40_rpt"/>
</dbReference>
<dbReference type="HAMAP" id="MF_03027">
    <property type="entry name" value="BOP1"/>
    <property type="match status" value="1"/>
</dbReference>
<dbReference type="VEuPathDB" id="AmoebaDB:KM1_133710"/>
<evidence type="ECO:0000256" key="6">
    <source>
        <dbReference type="HAMAP-Rule" id="MF_03027"/>
    </source>
</evidence>
<evidence type="ECO:0000256" key="3">
    <source>
        <dbReference type="ARBA" id="ARBA00022574"/>
    </source>
</evidence>
<dbReference type="GO" id="GO:0030687">
    <property type="term" value="C:preribosome, large subunit precursor"/>
    <property type="evidence" value="ECO:0007669"/>
    <property type="project" value="UniProtKB-UniRule"/>
</dbReference>
<dbReference type="Proteomes" id="UP000078387">
    <property type="component" value="Unassembled WGS sequence"/>
</dbReference>
<dbReference type="InterPro" id="IPR028598">
    <property type="entry name" value="BOP1/Erb1"/>
</dbReference>
<dbReference type="OMA" id="MRPAKGE"/>
<dbReference type="VEuPathDB" id="AmoebaDB:EHI7A_071390"/>
<evidence type="ECO:0000256" key="1">
    <source>
        <dbReference type="ARBA" id="ARBA00022517"/>
    </source>
</evidence>
<dbReference type="Pfam" id="PF08145">
    <property type="entry name" value="BOP1NT"/>
    <property type="match status" value="1"/>
</dbReference>
<dbReference type="VEuPathDB" id="AmoebaDB:EHI5A_091380"/>
<proteinExistence type="inferred from homology"/>
<protein>
    <recommendedName>
        <fullName evidence="6">Ribosome biogenesis protein BOP1 homolog</fullName>
    </recommendedName>
</protein>
<gene>
    <name evidence="9" type="ORF">CL6EHI_163740</name>
</gene>
<evidence type="ECO:0000259" key="8">
    <source>
        <dbReference type="SMART" id="SM01035"/>
    </source>
</evidence>
<evidence type="ECO:0000256" key="2">
    <source>
        <dbReference type="ARBA" id="ARBA00022552"/>
    </source>
</evidence>
<keyword evidence="2 6" id="KW-0698">rRNA processing</keyword>
<dbReference type="GO" id="GO:0005654">
    <property type="term" value="C:nucleoplasm"/>
    <property type="evidence" value="ECO:0007669"/>
    <property type="project" value="UniProtKB-SubCell"/>
</dbReference>
<dbReference type="InterPro" id="IPR036322">
    <property type="entry name" value="WD40_repeat_dom_sf"/>
</dbReference>
<feature type="compositionally biased region" description="Acidic residues" evidence="7">
    <location>
        <begin position="8"/>
        <end position="21"/>
    </location>
</feature>
<comment type="caution">
    <text evidence="9">The sequence shown here is derived from an EMBL/GenBank/DDBJ whole genome shotgun (WGS) entry which is preliminary data.</text>
</comment>
<dbReference type="GO" id="GO:0000466">
    <property type="term" value="P:maturation of 5.8S rRNA from tricistronic rRNA transcript (SSU-rRNA, 5.8S rRNA, LSU-rRNA)"/>
    <property type="evidence" value="ECO:0007669"/>
    <property type="project" value="UniProtKB-UniRule"/>
</dbReference>
<keyword evidence="5 6" id="KW-0539">Nucleus</keyword>
<keyword evidence="1 6" id="KW-0690">Ribosome biogenesis</keyword>
<reference evidence="9 10" key="1">
    <citation type="submission" date="2016-05" db="EMBL/GenBank/DDBJ databases">
        <title>First whole genome sequencing of Entamoeba histolytica HM1:IMSS-clone-6.</title>
        <authorList>
            <person name="Mukherjee Avik.K."/>
            <person name="Izumyama S."/>
            <person name="Nakada-Tsukui K."/>
            <person name="Nozaki T."/>
        </authorList>
    </citation>
    <scope>NUCLEOTIDE SEQUENCE [LARGE SCALE GENOMIC DNA]</scope>
    <source>
        <strain evidence="9 10">HM1:IMSS clone 6</strain>
    </source>
</reference>
<keyword evidence="4" id="KW-0677">Repeat</keyword>
<dbReference type="InterPro" id="IPR015943">
    <property type="entry name" value="WD40/YVTN_repeat-like_dom_sf"/>
</dbReference>
<comment type="subcellular location">
    <subcellularLocation>
        <location evidence="6">Nucleus</location>
        <location evidence="6">Nucleolus</location>
    </subcellularLocation>
    <subcellularLocation>
        <location evidence="6">Nucleus</location>
        <location evidence="6">Nucleoplasm</location>
    </subcellularLocation>
</comment>
<dbReference type="VEuPathDB" id="AmoebaDB:EHI_163740"/>
<dbReference type="FunFam" id="2.130.10.10:FF:001605">
    <property type="entry name" value="Ribosome biogenesis protein BOP1 homolog"/>
    <property type="match status" value="1"/>
</dbReference>
<evidence type="ECO:0000256" key="5">
    <source>
        <dbReference type="ARBA" id="ARBA00023242"/>
    </source>
</evidence>
<dbReference type="PANTHER" id="PTHR17605:SF0">
    <property type="entry name" value="RIBOSOME BIOGENESIS PROTEIN BOP1"/>
    <property type="match status" value="1"/>
</dbReference>
<comment type="function">
    <text evidence="6">Required for maturation of ribosomal RNAs and formation of the large ribosomal subunit.</text>
</comment>
<evidence type="ECO:0000256" key="7">
    <source>
        <dbReference type="SAM" id="MobiDB-lite"/>
    </source>
</evidence>
<dbReference type="GO" id="GO:0043021">
    <property type="term" value="F:ribonucleoprotein complex binding"/>
    <property type="evidence" value="ECO:0007669"/>
    <property type="project" value="UniProtKB-UniRule"/>
</dbReference>
<dbReference type="VEuPathDB" id="AmoebaDB:EHI8A_072740"/>
<dbReference type="PANTHER" id="PTHR17605">
    <property type="entry name" value="RIBOSOME BIOGENESIS PROTEIN BOP1 BLOCK OF PROLIFERATION 1 PROTEIN"/>
    <property type="match status" value="1"/>
</dbReference>
<dbReference type="AlphaFoldDB" id="A0A5K1VMK3"/>
<accession>A0A5K1VMK3</accession>
<dbReference type="SUPFAM" id="SSF50978">
    <property type="entry name" value="WD40 repeat-like"/>
    <property type="match status" value="1"/>
</dbReference>
<name>A0A5K1VMK3_ENTHI</name>
<dbReference type="GO" id="GO:0000463">
    <property type="term" value="P:maturation of LSU-rRNA from tricistronic rRNA transcript (SSU-rRNA, 5.8S rRNA, LSU-rRNA)"/>
    <property type="evidence" value="ECO:0007669"/>
    <property type="project" value="UniProtKB-UniRule"/>
</dbReference>